<name>A0ABR8AFP3_9CYAN</name>
<sequence>MPNSYSSHQGVNFPADFLLFKLHELTIIVSRKELKSQLGCTKIWRLHQLLYHSQQATVLTTVEEGRRQTAEGRRLKSKGDLNSS</sequence>
<accession>A0ABR8AFP3</accession>
<dbReference type="Proteomes" id="UP000658514">
    <property type="component" value="Unassembled WGS sequence"/>
</dbReference>
<evidence type="ECO:0000313" key="3">
    <source>
        <dbReference type="Proteomes" id="UP000658514"/>
    </source>
</evidence>
<keyword evidence="3" id="KW-1185">Reference proteome</keyword>
<organism evidence="2 3">
    <name type="scientific">Calothrix parietina FACHB-288</name>
    <dbReference type="NCBI Taxonomy" id="2692896"/>
    <lineage>
        <taxon>Bacteria</taxon>
        <taxon>Bacillati</taxon>
        <taxon>Cyanobacteriota</taxon>
        <taxon>Cyanophyceae</taxon>
        <taxon>Nostocales</taxon>
        <taxon>Calotrichaceae</taxon>
        <taxon>Calothrix</taxon>
    </lineage>
</organism>
<evidence type="ECO:0000256" key="1">
    <source>
        <dbReference type="SAM" id="MobiDB-lite"/>
    </source>
</evidence>
<gene>
    <name evidence="2" type="ORF">H6G24_22885</name>
</gene>
<feature type="region of interest" description="Disordered" evidence="1">
    <location>
        <begin position="64"/>
        <end position="84"/>
    </location>
</feature>
<comment type="caution">
    <text evidence="2">The sequence shown here is derived from an EMBL/GenBank/DDBJ whole genome shotgun (WGS) entry which is preliminary data.</text>
</comment>
<protein>
    <submittedName>
        <fullName evidence="2">Uncharacterized protein</fullName>
    </submittedName>
</protein>
<reference evidence="2 3" key="1">
    <citation type="journal article" date="2020" name="ISME J.">
        <title>Comparative genomics reveals insights into cyanobacterial evolution and habitat adaptation.</title>
        <authorList>
            <person name="Chen M.Y."/>
            <person name="Teng W.K."/>
            <person name="Zhao L."/>
            <person name="Hu C.X."/>
            <person name="Zhou Y.K."/>
            <person name="Han B.P."/>
            <person name="Song L.R."/>
            <person name="Shu W.S."/>
        </authorList>
    </citation>
    <scope>NUCLEOTIDE SEQUENCE [LARGE SCALE GENOMIC DNA]</scope>
    <source>
        <strain evidence="2 3">FACHB-288</strain>
    </source>
</reference>
<dbReference type="RefSeq" id="WP_190545821.1">
    <property type="nucleotide sequence ID" value="NZ_CAWPNO010000072.1"/>
</dbReference>
<dbReference type="EMBL" id="JACJQH010000039">
    <property type="protein sequence ID" value="MBD2198315.1"/>
    <property type="molecule type" value="Genomic_DNA"/>
</dbReference>
<evidence type="ECO:0000313" key="2">
    <source>
        <dbReference type="EMBL" id="MBD2198315.1"/>
    </source>
</evidence>
<proteinExistence type="predicted"/>